<dbReference type="EC" id="2.4.99.28" evidence="15"/>
<evidence type="ECO:0000256" key="9">
    <source>
        <dbReference type="ARBA" id="ARBA00022984"/>
    </source>
</evidence>
<dbReference type="GO" id="GO:0032153">
    <property type="term" value="C:cell division site"/>
    <property type="evidence" value="ECO:0007669"/>
    <property type="project" value="TreeGrafter"/>
</dbReference>
<dbReference type="Pfam" id="PF01098">
    <property type="entry name" value="FTSW_RODA_SPOVE"/>
    <property type="match status" value="1"/>
</dbReference>
<evidence type="ECO:0000313" key="18">
    <source>
        <dbReference type="EMBL" id="CAB4533163.1"/>
    </source>
</evidence>
<keyword evidence="9" id="KW-0573">Peptidoglycan synthesis</keyword>
<reference evidence="18" key="1">
    <citation type="submission" date="2020-05" db="EMBL/GenBank/DDBJ databases">
        <authorList>
            <person name="Chiriac C."/>
            <person name="Salcher M."/>
            <person name="Ghai R."/>
            <person name="Kavagutti S V."/>
        </authorList>
    </citation>
    <scope>NUCLEOTIDE SEQUENCE</scope>
</reference>
<keyword evidence="8" id="KW-0133">Cell shape</keyword>
<evidence type="ECO:0000256" key="3">
    <source>
        <dbReference type="ARBA" id="ARBA00022475"/>
    </source>
</evidence>
<evidence type="ECO:0000256" key="11">
    <source>
        <dbReference type="ARBA" id="ARBA00023136"/>
    </source>
</evidence>
<dbReference type="GO" id="GO:0005886">
    <property type="term" value="C:plasma membrane"/>
    <property type="evidence" value="ECO:0007669"/>
    <property type="project" value="UniProtKB-SubCell"/>
</dbReference>
<dbReference type="GO" id="GO:0071555">
    <property type="term" value="P:cell wall organization"/>
    <property type="evidence" value="ECO:0007669"/>
    <property type="project" value="UniProtKB-KW"/>
</dbReference>
<keyword evidence="6" id="KW-0808">Transferase</keyword>
<sequence>MSTTVSSSNRTATLSERRRDVLEDRGITVSGRSQLGAPNATVFWILITVLSLITFGLVMVLSSSSIVALNRGMSPWRMFFKQLMWSSVGVVGMALFYFFPYSLLRKFVLPGLIFAFGLMTLPFAPGIGVSTNGARAWVAIGPVGFQPSEFLKFALLVYCAHLLSKRHKKASDLSLAIKPILRVWIISVGLCLVQKDLGGAIILTCIVLTLLFMAGTPLRIVFPMSLMSILVGGLFTLSSSSRRNRWTAFMNLDETKSGYGYQVWQSILAISNGGITGTGAGAGTGKWGYVPLAHSDFIFSTIAEEFGLIGVSIVIGGFLIFTLFGLQASKRAPDKFTALVAGGVTMWFALQACINIGGVTGSMPVTGLTLPLISYGGSSLLVCMSAAGLLLNVARNMD</sequence>
<name>A0A6J6B4A8_9ZZZZ</name>
<comment type="subcellular location">
    <subcellularLocation>
        <location evidence="1">Cell membrane</location>
        <topology evidence="1">Multi-pass membrane protein</topology>
    </subcellularLocation>
</comment>
<feature type="transmembrane region" description="Helical" evidence="17">
    <location>
        <begin position="83"/>
        <end position="101"/>
    </location>
</feature>
<dbReference type="EMBL" id="CAEZSE010000057">
    <property type="protein sequence ID" value="CAB4533163.1"/>
    <property type="molecule type" value="Genomic_DNA"/>
</dbReference>
<keyword evidence="5" id="KW-0328">Glycosyltransferase</keyword>
<keyword evidence="4" id="KW-0132">Cell division</keyword>
<evidence type="ECO:0000256" key="1">
    <source>
        <dbReference type="ARBA" id="ARBA00004651"/>
    </source>
</evidence>
<keyword evidence="13" id="KW-0961">Cell wall biogenesis/degradation</keyword>
<feature type="transmembrane region" description="Helical" evidence="17">
    <location>
        <begin position="107"/>
        <end position="124"/>
    </location>
</feature>
<gene>
    <name evidence="18" type="ORF">UFOPK1353_00472</name>
</gene>
<evidence type="ECO:0000256" key="5">
    <source>
        <dbReference type="ARBA" id="ARBA00022676"/>
    </source>
</evidence>
<feature type="transmembrane region" description="Helical" evidence="17">
    <location>
        <begin position="42"/>
        <end position="62"/>
    </location>
</feature>
<evidence type="ECO:0000256" key="10">
    <source>
        <dbReference type="ARBA" id="ARBA00022989"/>
    </source>
</evidence>
<keyword evidence="12" id="KW-0131">Cell cycle</keyword>
<dbReference type="InterPro" id="IPR013437">
    <property type="entry name" value="FtsW"/>
</dbReference>
<evidence type="ECO:0000256" key="6">
    <source>
        <dbReference type="ARBA" id="ARBA00022679"/>
    </source>
</evidence>
<dbReference type="NCBIfam" id="TIGR02614">
    <property type="entry name" value="ftsW"/>
    <property type="match status" value="1"/>
</dbReference>
<dbReference type="GO" id="GO:0009252">
    <property type="term" value="P:peptidoglycan biosynthetic process"/>
    <property type="evidence" value="ECO:0007669"/>
    <property type="project" value="UniProtKB-KW"/>
</dbReference>
<evidence type="ECO:0000256" key="16">
    <source>
        <dbReference type="ARBA" id="ARBA00049902"/>
    </source>
</evidence>
<evidence type="ECO:0000256" key="13">
    <source>
        <dbReference type="ARBA" id="ARBA00023316"/>
    </source>
</evidence>
<protein>
    <recommendedName>
        <fullName evidence="15">peptidoglycan glycosyltransferase</fullName>
        <ecNumber evidence="15">2.4.99.28</ecNumber>
    </recommendedName>
    <alternativeName>
        <fullName evidence="14">Peptidoglycan polymerase</fullName>
    </alternativeName>
</protein>
<evidence type="ECO:0000256" key="8">
    <source>
        <dbReference type="ARBA" id="ARBA00022960"/>
    </source>
</evidence>
<dbReference type="GO" id="GO:0051301">
    <property type="term" value="P:cell division"/>
    <property type="evidence" value="ECO:0007669"/>
    <property type="project" value="UniProtKB-KW"/>
</dbReference>
<dbReference type="GO" id="GO:0008955">
    <property type="term" value="F:peptidoglycan glycosyltransferase activity"/>
    <property type="evidence" value="ECO:0007669"/>
    <property type="project" value="UniProtKB-EC"/>
</dbReference>
<dbReference type="AlphaFoldDB" id="A0A6J6B4A8"/>
<feature type="transmembrane region" description="Helical" evidence="17">
    <location>
        <begin position="136"/>
        <end position="163"/>
    </location>
</feature>
<evidence type="ECO:0000256" key="4">
    <source>
        <dbReference type="ARBA" id="ARBA00022618"/>
    </source>
</evidence>
<proteinExistence type="predicted"/>
<dbReference type="PANTHER" id="PTHR30474">
    <property type="entry name" value="CELL CYCLE PROTEIN"/>
    <property type="match status" value="1"/>
</dbReference>
<evidence type="ECO:0000256" key="12">
    <source>
        <dbReference type="ARBA" id="ARBA00023306"/>
    </source>
</evidence>
<feature type="transmembrane region" description="Helical" evidence="17">
    <location>
        <begin position="338"/>
        <end position="360"/>
    </location>
</feature>
<evidence type="ECO:0000256" key="14">
    <source>
        <dbReference type="ARBA" id="ARBA00032370"/>
    </source>
</evidence>
<keyword evidence="7 17" id="KW-0812">Transmembrane</keyword>
<dbReference type="GO" id="GO:0008360">
    <property type="term" value="P:regulation of cell shape"/>
    <property type="evidence" value="ECO:0007669"/>
    <property type="project" value="UniProtKB-KW"/>
</dbReference>
<evidence type="ECO:0000256" key="7">
    <source>
        <dbReference type="ARBA" id="ARBA00022692"/>
    </source>
</evidence>
<dbReference type="PANTHER" id="PTHR30474:SF2">
    <property type="entry name" value="PEPTIDOGLYCAN GLYCOSYLTRANSFERASE FTSW-RELATED"/>
    <property type="match status" value="1"/>
</dbReference>
<evidence type="ECO:0000256" key="17">
    <source>
        <dbReference type="SAM" id="Phobius"/>
    </source>
</evidence>
<dbReference type="InterPro" id="IPR001182">
    <property type="entry name" value="FtsW/RodA"/>
</dbReference>
<keyword evidence="3" id="KW-1003">Cell membrane</keyword>
<feature type="transmembrane region" description="Helical" evidence="17">
    <location>
        <begin position="183"/>
        <end position="213"/>
    </location>
</feature>
<feature type="transmembrane region" description="Helical" evidence="17">
    <location>
        <begin position="220"/>
        <end position="237"/>
    </location>
</feature>
<comment type="pathway">
    <text evidence="2">Cell wall biogenesis; peptidoglycan biosynthesis.</text>
</comment>
<dbReference type="GO" id="GO:0015648">
    <property type="term" value="F:lipid-linked peptidoglycan transporter activity"/>
    <property type="evidence" value="ECO:0007669"/>
    <property type="project" value="TreeGrafter"/>
</dbReference>
<feature type="transmembrane region" description="Helical" evidence="17">
    <location>
        <begin position="372"/>
        <end position="394"/>
    </location>
</feature>
<accession>A0A6J6B4A8</accession>
<comment type="catalytic activity">
    <reaction evidence="16">
        <text>[GlcNAc-(1-&gt;4)-Mur2Ac(oyl-L-Ala-gamma-D-Glu-L-Lys-D-Ala-D-Ala)](n)-di-trans,octa-cis-undecaprenyl diphosphate + beta-D-GlcNAc-(1-&gt;4)-Mur2Ac(oyl-L-Ala-gamma-D-Glu-L-Lys-D-Ala-D-Ala)-di-trans,octa-cis-undecaprenyl diphosphate = [GlcNAc-(1-&gt;4)-Mur2Ac(oyl-L-Ala-gamma-D-Glu-L-Lys-D-Ala-D-Ala)](n+1)-di-trans,octa-cis-undecaprenyl diphosphate + di-trans,octa-cis-undecaprenyl diphosphate + H(+)</text>
        <dbReference type="Rhea" id="RHEA:23708"/>
        <dbReference type="Rhea" id="RHEA-COMP:9602"/>
        <dbReference type="Rhea" id="RHEA-COMP:9603"/>
        <dbReference type="ChEBI" id="CHEBI:15378"/>
        <dbReference type="ChEBI" id="CHEBI:58405"/>
        <dbReference type="ChEBI" id="CHEBI:60033"/>
        <dbReference type="ChEBI" id="CHEBI:78435"/>
        <dbReference type="EC" id="2.4.99.28"/>
    </reaction>
</comment>
<organism evidence="18">
    <name type="scientific">freshwater metagenome</name>
    <dbReference type="NCBI Taxonomy" id="449393"/>
    <lineage>
        <taxon>unclassified sequences</taxon>
        <taxon>metagenomes</taxon>
        <taxon>ecological metagenomes</taxon>
    </lineage>
</organism>
<keyword evidence="10 17" id="KW-1133">Transmembrane helix</keyword>
<evidence type="ECO:0000256" key="2">
    <source>
        <dbReference type="ARBA" id="ARBA00004752"/>
    </source>
</evidence>
<evidence type="ECO:0000256" key="15">
    <source>
        <dbReference type="ARBA" id="ARBA00044770"/>
    </source>
</evidence>
<keyword evidence="11 17" id="KW-0472">Membrane</keyword>
<feature type="transmembrane region" description="Helical" evidence="17">
    <location>
        <begin position="306"/>
        <end position="326"/>
    </location>
</feature>